<dbReference type="PANTHER" id="PTHR30097">
    <property type="entry name" value="CATION EFFLUX SYSTEM PROTEIN CUSB"/>
    <property type="match status" value="1"/>
</dbReference>
<dbReference type="NCBIfam" id="TIGR01730">
    <property type="entry name" value="RND_mfp"/>
    <property type="match status" value="1"/>
</dbReference>
<dbReference type="InterPro" id="IPR045800">
    <property type="entry name" value="HMBD"/>
</dbReference>
<keyword evidence="2" id="KW-0813">Transport</keyword>
<dbReference type="InterPro" id="IPR006143">
    <property type="entry name" value="RND_pump_MFP"/>
</dbReference>
<keyword evidence="8" id="KW-1185">Reference proteome</keyword>
<dbReference type="Pfam" id="PF25954">
    <property type="entry name" value="Beta-barrel_RND_2"/>
    <property type="match status" value="1"/>
</dbReference>
<dbReference type="Gene3D" id="6.10.140.730">
    <property type="match status" value="1"/>
</dbReference>
<evidence type="ECO:0000259" key="4">
    <source>
        <dbReference type="Pfam" id="PF25869"/>
    </source>
</evidence>
<evidence type="ECO:0000259" key="5">
    <source>
        <dbReference type="Pfam" id="PF25919"/>
    </source>
</evidence>
<sequence length="421" mass="46229">MLKRHYKTLLLIVIGVLMGVAATVFIQPNTALSDTSNPPMTERKILFWYDPMYPATKFDKPGPSPFMDMDLVPKYADEGGDDALGVTINPTQTQNLGLRTDVATMGQLHYRQDLPANVNFNQYQYHTIQARASGFVEKTYPLAVGDYVQVGDALVDVTVTDWVAAQSEYLTLLSHNASATLLNGVRDRLYLAGMSNELIEQLKRTKQIQSYITIRAPQSGVLTSFDIRNGMTLNKSATIATIEGIDPVWVVASLPESLSALLNEHSVLTVSTRALPGQSFVVKDWQILADAQSATRTLSLRLIVDNPNHTLKPGMTATVQLATTSDDYVLVPSQAIIDTGLEQRVITQDRDGHFIPKTVSIYAESQGQTALLSGLTVGEKVVTSGLFLIDSEANINGALERMRQTQATQTLQHTDHQHEAQ</sequence>
<name>A0ABP9N394_9GAMM</name>
<dbReference type="InterPro" id="IPR058791">
    <property type="entry name" value="3HB_CusB"/>
</dbReference>
<reference evidence="8" key="1">
    <citation type="journal article" date="2019" name="Int. J. Syst. Evol. Microbiol.">
        <title>The Global Catalogue of Microorganisms (GCM) 10K type strain sequencing project: providing services to taxonomists for standard genome sequencing and annotation.</title>
        <authorList>
            <consortium name="The Broad Institute Genomics Platform"/>
            <consortium name="The Broad Institute Genome Sequencing Center for Infectious Disease"/>
            <person name="Wu L."/>
            <person name="Ma J."/>
        </authorList>
    </citation>
    <scope>NUCLEOTIDE SEQUENCE [LARGE SCALE GENOMIC DNA]</scope>
    <source>
        <strain evidence="8">JCM 18050</strain>
    </source>
</reference>
<accession>A0ABP9N394</accession>
<feature type="domain" description="Heavy metal binding" evidence="3">
    <location>
        <begin position="47"/>
        <end position="74"/>
    </location>
</feature>
<dbReference type="EMBL" id="BAABHY010000001">
    <property type="protein sequence ID" value="GAA5105680.1"/>
    <property type="molecule type" value="Genomic_DNA"/>
</dbReference>
<dbReference type="Pfam" id="PF25919">
    <property type="entry name" value="BSH_CusB"/>
    <property type="match status" value="1"/>
</dbReference>
<comment type="similarity">
    <text evidence="1">Belongs to the membrane fusion protein (MFP) (TC 8.A.1) family.</text>
</comment>
<dbReference type="InterPro" id="IPR058792">
    <property type="entry name" value="Beta-barrel_RND_2"/>
</dbReference>
<comment type="caution">
    <text evidence="7">The sequence shown here is derived from an EMBL/GenBank/DDBJ whole genome shotgun (WGS) entry which is preliminary data.</text>
</comment>
<dbReference type="Pfam" id="PF25869">
    <property type="entry name" value="3HB_CusB"/>
    <property type="match status" value="1"/>
</dbReference>
<protein>
    <submittedName>
        <fullName evidence="7">Cu(+)/Ag(+) efflux RND transporter periplasmic adaptor subunit CusB</fullName>
    </submittedName>
</protein>
<evidence type="ECO:0000259" key="6">
    <source>
        <dbReference type="Pfam" id="PF25954"/>
    </source>
</evidence>
<dbReference type="Gene3D" id="2.40.420.20">
    <property type="match status" value="1"/>
</dbReference>
<proteinExistence type="inferred from homology"/>
<feature type="domain" description="CusB-like three alpha-helical bundle" evidence="4">
    <location>
        <begin position="161"/>
        <end position="210"/>
    </location>
</feature>
<dbReference type="InterPro" id="IPR058790">
    <property type="entry name" value="BSH_CusB"/>
</dbReference>
<dbReference type="RefSeq" id="WP_345488407.1">
    <property type="nucleotide sequence ID" value="NZ_BAABHY010000001.1"/>
</dbReference>
<feature type="domain" description="CusB-like beta-barrel" evidence="6">
    <location>
        <begin position="247"/>
        <end position="324"/>
    </location>
</feature>
<evidence type="ECO:0000313" key="8">
    <source>
        <dbReference type="Proteomes" id="UP001500171"/>
    </source>
</evidence>
<dbReference type="Proteomes" id="UP001500171">
    <property type="component" value="Unassembled WGS sequence"/>
</dbReference>
<feature type="domain" description="CusB-like barrel-sandwich hybrid" evidence="5">
    <location>
        <begin position="126"/>
        <end position="242"/>
    </location>
</feature>
<gene>
    <name evidence="7" type="primary">cusB</name>
    <name evidence="7" type="ORF">GCM10023211_04690</name>
</gene>
<dbReference type="NCBIfam" id="NF007303">
    <property type="entry name" value="PRK09783.1"/>
    <property type="match status" value="1"/>
</dbReference>
<dbReference type="SUPFAM" id="SSF111369">
    <property type="entry name" value="HlyD-like secretion proteins"/>
    <property type="match status" value="1"/>
</dbReference>
<evidence type="ECO:0000259" key="3">
    <source>
        <dbReference type="Pfam" id="PF19335"/>
    </source>
</evidence>
<dbReference type="Gene3D" id="2.40.30.170">
    <property type="match status" value="1"/>
</dbReference>
<organism evidence="7 8">
    <name type="scientific">Orbus sasakiae</name>
    <dbReference type="NCBI Taxonomy" id="1078475"/>
    <lineage>
        <taxon>Bacteria</taxon>
        <taxon>Pseudomonadati</taxon>
        <taxon>Pseudomonadota</taxon>
        <taxon>Gammaproteobacteria</taxon>
        <taxon>Orbales</taxon>
        <taxon>Orbaceae</taxon>
        <taxon>Orbus</taxon>
    </lineage>
</organism>
<evidence type="ECO:0000256" key="2">
    <source>
        <dbReference type="ARBA" id="ARBA00022448"/>
    </source>
</evidence>
<dbReference type="Pfam" id="PF19335">
    <property type="entry name" value="HMBD"/>
    <property type="match status" value="1"/>
</dbReference>
<evidence type="ECO:0000313" key="7">
    <source>
        <dbReference type="EMBL" id="GAA5105680.1"/>
    </source>
</evidence>
<dbReference type="InterPro" id="IPR051909">
    <property type="entry name" value="MFP_Cation_Efflux"/>
</dbReference>
<evidence type="ECO:0000256" key="1">
    <source>
        <dbReference type="ARBA" id="ARBA00009477"/>
    </source>
</evidence>
<dbReference type="PANTHER" id="PTHR30097:SF15">
    <property type="entry name" value="CATION EFFLUX SYSTEM PROTEIN CUSB"/>
    <property type="match status" value="1"/>
</dbReference>